<dbReference type="OrthoDB" id="9792695at2"/>
<dbReference type="Proteomes" id="UP000198773">
    <property type="component" value="Unassembled WGS sequence"/>
</dbReference>
<reference evidence="5 6" key="1">
    <citation type="submission" date="2016-10" db="EMBL/GenBank/DDBJ databases">
        <authorList>
            <person name="de Groot N.N."/>
        </authorList>
    </citation>
    <scope>NUCLEOTIDE SEQUENCE [LARGE SCALE GENOMIC DNA]</scope>
    <source>
        <strain evidence="5 6">CGMCC 1.3430</strain>
    </source>
</reference>
<dbReference type="GO" id="GO:0009408">
    <property type="term" value="P:response to heat"/>
    <property type="evidence" value="ECO:0007669"/>
    <property type="project" value="InterPro"/>
</dbReference>
<protein>
    <submittedName>
        <fullName evidence="5">Heat shock protein Hsp20</fullName>
    </submittedName>
</protein>
<dbReference type="InterPro" id="IPR002068">
    <property type="entry name" value="A-crystallin/Hsp20_dom"/>
</dbReference>
<sequence>MNWQKLNPWNWFQHEDAEQPSVPVQRTQTAEPSNAPLHPMLQFHQEMNRLFDDAFKHFGAPSLFGSSPLLSGNDWFKPSLDLSASDQNYCIRLEVPGLQESDLAIDLQGDVLTIKGQIKQELEDKDRHFYRSERRYGTFRRTLALPADADSNSIDARLKDGVLSITMARKESSADGVKQIPINR</sequence>
<dbReference type="PROSITE" id="PS01031">
    <property type="entry name" value="SHSP"/>
    <property type="match status" value="1"/>
</dbReference>
<keyword evidence="1 5" id="KW-0346">Stress response</keyword>
<organism evidence="5 6">
    <name type="scientific">Alkalimonas amylolytica</name>
    <dbReference type="NCBI Taxonomy" id="152573"/>
    <lineage>
        <taxon>Bacteria</taxon>
        <taxon>Pseudomonadati</taxon>
        <taxon>Pseudomonadota</taxon>
        <taxon>Gammaproteobacteria</taxon>
        <taxon>Alkalimonas</taxon>
    </lineage>
</organism>
<evidence type="ECO:0000256" key="3">
    <source>
        <dbReference type="RuleBase" id="RU003616"/>
    </source>
</evidence>
<dbReference type="STRING" id="152573.SAMN04488051_10737"/>
<evidence type="ECO:0000259" key="4">
    <source>
        <dbReference type="PROSITE" id="PS01031"/>
    </source>
</evidence>
<evidence type="ECO:0000256" key="2">
    <source>
        <dbReference type="PROSITE-ProRule" id="PRU00285"/>
    </source>
</evidence>
<dbReference type="Gene3D" id="2.60.40.790">
    <property type="match status" value="1"/>
</dbReference>
<evidence type="ECO:0000313" key="6">
    <source>
        <dbReference type="Proteomes" id="UP000198773"/>
    </source>
</evidence>
<dbReference type="RefSeq" id="WP_091343846.1">
    <property type="nucleotide sequence ID" value="NZ_FNRM01000007.1"/>
</dbReference>
<dbReference type="CDD" id="cd06464">
    <property type="entry name" value="ACD_sHsps-like"/>
    <property type="match status" value="1"/>
</dbReference>
<keyword evidence="6" id="KW-1185">Reference proteome</keyword>
<accession>A0A1H4EHC6</accession>
<feature type="domain" description="SHSP" evidence="4">
    <location>
        <begin position="71"/>
        <end position="184"/>
    </location>
</feature>
<dbReference type="Pfam" id="PF00011">
    <property type="entry name" value="HSP20"/>
    <property type="match status" value="1"/>
</dbReference>
<dbReference type="InterPro" id="IPR044587">
    <property type="entry name" value="HSP21-like"/>
</dbReference>
<dbReference type="InterPro" id="IPR008978">
    <property type="entry name" value="HSP20-like_chaperone"/>
</dbReference>
<name>A0A1H4EHC6_ALKAM</name>
<comment type="similarity">
    <text evidence="2 3">Belongs to the small heat shock protein (HSP20) family.</text>
</comment>
<proteinExistence type="inferred from homology"/>
<gene>
    <name evidence="5" type="ORF">SAMN04488051_10737</name>
</gene>
<dbReference type="PANTHER" id="PTHR46733:SF4">
    <property type="entry name" value="HEAT SHOCK PROTEIN 21, CHLOROPLASTIC"/>
    <property type="match status" value="1"/>
</dbReference>
<dbReference type="AlphaFoldDB" id="A0A1H4EHC6"/>
<dbReference type="SUPFAM" id="SSF49764">
    <property type="entry name" value="HSP20-like chaperones"/>
    <property type="match status" value="1"/>
</dbReference>
<evidence type="ECO:0000313" key="5">
    <source>
        <dbReference type="EMBL" id="SEA84484.1"/>
    </source>
</evidence>
<dbReference type="EMBL" id="FNRM01000007">
    <property type="protein sequence ID" value="SEA84484.1"/>
    <property type="molecule type" value="Genomic_DNA"/>
</dbReference>
<evidence type="ECO:0000256" key="1">
    <source>
        <dbReference type="ARBA" id="ARBA00023016"/>
    </source>
</evidence>
<dbReference type="PANTHER" id="PTHR46733">
    <property type="entry name" value="26.5 KDA HEAT SHOCK PROTEIN, MITOCHONDRIAL"/>
    <property type="match status" value="1"/>
</dbReference>